<dbReference type="GO" id="GO:0008270">
    <property type="term" value="F:zinc ion binding"/>
    <property type="evidence" value="ECO:0007669"/>
    <property type="project" value="InterPro"/>
</dbReference>
<dbReference type="PANTHER" id="PTHR38791:SF12">
    <property type="entry name" value="TRANSCRIPTION FACTOR DOMAIN-CONTAINING PROTEIN-RELATED"/>
    <property type="match status" value="1"/>
</dbReference>
<dbReference type="SMART" id="SM00066">
    <property type="entry name" value="GAL4"/>
    <property type="match status" value="1"/>
</dbReference>
<feature type="domain" description="Zn(2)-C6 fungal-type" evidence="3">
    <location>
        <begin position="10"/>
        <end position="40"/>
    </location>
</feature>
<dbReference type="Proteomes" id="UP000799423">
    <property type="component" value="Unassembled WGS sequence"/>
</dbReference>
<evidence type="ECO:0000259" key="3">
    <source>
        <dbReference type="PROSITE" id="PS50048"/>
    </source>
</evidence>
<dbReference type="PANTHER" id="PTHR38791">
    <property type="entry name" value="ZN(II)2CYS6 TRANSCRIPTION FACTOR (EUROFUNG)-RELATED-RELATED"/>
    <property type="match status" value="1"/>
</dbReference>
<dbReference type="SUPFAM" id="SSF57701">
    <property type="entry name" value="Zn2/Cys6 DNA-binding domain"/>
    <property type="match status" value="1"/>
</dbReference>
<evidence type="ECO:0000313" key="5">
    <source>
        <dbReference type="Proteomes" id="UP000799423"/>
    </source>
</evidence>
<dbReference type="GO" id="GO:0000981">
    <property type="term" value="F:DNA-binding transcription factor activity, RNA polymerase II-specific"/>
    <property type="evidence" value="ECO:0007669"/>
    <property type="project" value="InterPro"/>
</dbReference>
<protein>
    <recommendedName>
        <fullName evidence="3">Zn(2)-C6 fungal-type domain-containing protein</fullName>
    </recommendedName>
</protein>
<feature type="region of interest" description="Disordered" evidence="2">
    <location>
        <begin position="52"/>
        <end position="116"/>
    </location>
</feature>
<proteinExistence type="predicted"/>
<evidence type="ECO:0000256" key="1">
    <source>
        <dbReference type="ARBA" id="ARBA00023242"/>
    </source>
</evidence>
<dbReference type="InterPro" id="IPR001138">
    <property type="entry name" value="Zn2Cys6_DnaBD"/>
</dbReference>
<reference evidence="4" key="1">
    <citation type="submission" date="2020-01" db="EMBL/GenBank/DDBJ databases">
        <authorList>
            <consortium name="DOE Joint Genome Institute"/>
            <person name="Haridas S."/>
            <person name="Albert R."/>
            <person name="Binder M."/>
            <person name="Bloem J."/>
            <person name="Labutti K."/>
            <person name="Salamov A."/>
            <person name="Andreopoulos B."/>
            <person name="Baker S.E."/>
            <person name="Barry K."/>
            <person name="Bills G."/>
            <person name="Bluhm B.H."/>
            <person name="Cannon C."/>
            <person name="Castanera R."/>
            <person name="Culley D.E."/>
            <person name="Daum C."/>
            <person name="Ezra D."/>
            <person name="Gonzalez J.B."/>
            <person name="Henrissat B."/>
            <person name="Kuo A."/>
            <person name="Liang C."/>
            <person name="Lipzen A."/>
            <person name="Lutzoni F."/>
            <person name="Magnuson J."/>
            <person name="Mondo S."/>
            <person name="Nolan M."/>
            <person name="Ohm R."/>
            <person name="Pangilinan J."/>
            <person name="Park H.-J."/>
            <person name="Ramirez L."/>
            <person name="Alfaro M."/>
            <person name="Sun H."/>
            <person name="Tritt A."/>
            <person name="Yoshinaga Y."/>
            <person name="Zwiers L.-H."/>
            <person name="Turgeon B.G."/>
            <person name="Goodwin S.B."/>
            <person name="Spatafora J.W."/>
            <person name="Crous P.W."/>
            <person name="Grigoriev I.V."/>
        </authorList>
    </citation>
    <scope>NUCLEOTIDE SEQUENCE</scope>
    <source>
        <strain evidence="4">IPT5</strain>
    </source>
</reference>
<organism evidence="4 5">
    <name type="scientific">Plenodomus tracheiphilus IPT5</name>
    <dbReference type="NCBI Taxonomy" id="1408161"/>
    <lineage>
        <taxon>Eukaryota</taxon>
        <taxon>Fungi</taxon>
        <taxon>Dikarya</taxon>
        <taxon>Ascomycota</taxon>
        <taxon>Pezizomycotina</taxon>
        <taxon>Dothideomycetes</taxon>
        <taxon>Pleosporomycetidae</taxon>
        <taxon>Pleosporales</taxon>
        <taxon>Pleosporineae</taxon>
        <taxon>Leptosphaeriaceae</taxon>
        <taxon>Plenodomus</taxon>
    </lineage>
</organism>
<feature type="compositionally biased region" description="Basic and acidic residues" evidence="2">
    <location>
        <begin position="58"/>
        <end position="75"/>
    </location>
</feature>
<dbReference type="CDD" id="cd00067">
    <property type="entry name" value="GAL4"/>
    <property type="match status" value="1"/>
</dbReference>
<dbReference type="Pfam" id="PF00172">
    <property type="entry name" value="Zn_clus"/>
    <property type="match status" value="1"/>
</dbReference>
<dbReference type="PROSITE" id="PS50048">
    <property type="entry name" value="ZN2_CY6_FUNGAL_2"/>
    <property type="match status" value="1"/>
</dbReference>
<feature type="region of interest" description="Disordered" evidence="2">
    <location>
        <begin position="614"/>
        <end position="663"/>
    </location>
</feature>
<name>A0A6A7B154_9PLEO</name>
<feature type="compositionally biased region" description="Low complexity" evidence="2">
    <location>
        <begin position="633"/>
        <end position="648"/>
    </location>
</feature>
<keyword evidence="1" id="KW-0539">Nucleus</keyword>
<keyword evidence="5" id="KW-1185">Reference proteome</keyword>
<dbReference type="AlphaFoldDB" id="A0A6A7B154"/>
<dbReference type="EMBL" id="MU006314">
    <property type="protein sequence ID" value="KAF2849023.1"/>
    <property type="molecule type" value="Genomic_DNA"/>
</dbReference>
<sequence length="729" mass="81338">MSYRGRPSKGCESCRARKVKCDEKKPICSRCVKSSIDCKYRDQGDLLFRNQTASAAQRAEESWRKRSKSNQREVSESSTSNTSPPSDESSPSATHQSNVGGQQSHHSSPHGSTDEYMHNASDVVAPIPDLADMHITSDVEPDLRQLAYERFVYDFVSPDDPNRPPEQPTDSLWAFMPVIYQNAAQGSCYRTVLDAVAYVNYANRCADPEAMALAEESMAKGINLISKSIADKKLAATDETLCAVYLLGVYENMTTVQRKGTFIAHQHGANALLQLRSLEQFFSNPISGKLYEVAYCQMLLGNLQAAKHPPLPIKDVVAVENYLSSLYTNFTVYVVRLIWREAKVHAQWHDIKRNSTLPTSRADLQDLLQSALDLDAAFQAWEADVPPAWRYHMEPNTPEARSRFESKWQDLVLTSNGAPPEIHLYPNLKRCWIWGFYRTTSMFLLRDILEMINWMFRLPVQTLEPSHNEAQANLDTFVSPYQQDPAHLDDMALRTHYAIATVRLIYVIEKSCSAILSNLTVPIIAKRDGDLSGMRGYISLWPLGIMDAILGSGLIPDSNAPFHTSDTHHPPPQVSPQSIPTPQQAPVIVATAPKQTSPPTPDSYATAPQFSELSKLPPKLPTEHSSSPPPLAPQALPHSSRPSSSAPHETARKGHIFDSSPAHRYDQPISELQYDASGHTIDVAARREWLNTLLYYIATDLGIKKAFYVPVTEGFMQKVKPKVDGVLGR</sequence>
<dbReference type="InterPro" id="IPR053175">
    <property type="entry name" value="DHMBA_Reg_Transcription_Factor"/>
</dbReference>
<gene>
    <name evidence="4" type="ORF">T440DRAFT_469769</name>
</gene>
<dbReference type="OrthoDB" id="2991872at2759"/>
<feature type="compositionally biased region" description="Basic and acidic residues" evidence="2">
    <location>
        <begin position="649"/>
        <end position="663"/>
    </location>
</feature>
<accession>A0A6A7B154</accession>
<feature type="compositionally biased region" description="Low complexity" evidence="2">
    <location>
        <begin position="76"/>
        <end position="111"/>
    </location>
</feature>
<dbReference type="InterPro" id="IPR036864">
    <property type="entry name" value="Zn2-C6_fun-type_DNA-bd_sf"/>
</dbReference>
<evidence type="ECO:0000313" key="4">
    <source>
        <dbReference type="EMBL" id="KAF2849023.1"/>
    </source>
</evidence>
<dbReference type="Gene3D" id="4.10.240.10">
    <property type="entry name" value="Zn(2)-C6 fungal-type DNA-binding domain"/>
    <property type="match status" value="1"/>
</dbReference>
<feature type="region of interest" description="Disordered" evidence="2">
    <location>
        <begin position="559"/>
        <end position="581"/>
    </location>
</feature>
<evidence type="ECO:0000256" key="2">
    <source>
        <dbReference type="SAM" id="MobiDB-lite"/>
    </source>
</evidence>
<dbReference type="PROSITE" id="PS00463">
    <property type="entry name" value="ZN2_CY6_FUNGAL_1"/>
    <property type="match status" value="1"/>
</dbReference>